<dbReference type="SUPFAM" id="SSF50494">
    <property type="entry name" value="Trypsin-like serine proteases"/>
    <property type="match status" value="1"/>
</dbReference>
<dbReference type="Gene3D" id="2.40.10.10">
    <property type="entry name" value="Trypsin-like serine proteases"/>
    <property type="match status" value="1"/>
</dbReference>
<gene>
    <name evidence="2" type="primary">NCL1_31076</name>
    <name evidence="2" type="ORF">NPIL_625291</name>
</gene>
<dbReference type="Proteomes" id="UP000887013">
    <property type="component" value="Unassembled WGS sequence"/>
</dbReference>
<protein>
    <submittedName>
        <fullName evidence="2">Melanization protease 1</fullName>
    </submittedName>
</protein>
<comment type="caution">
    <text evidence="2">The sequence shown here is derived from an EMBL/GenBank/DDBJ whole genome shotgun (WGS) entry which is preliminary data.</text>
</comment>
<dbReference type="AlphaFoldDB" id="A0A8X6NSM0"/>
<reference evidence="2" key="1">
    <citation type="submission" date="2020-08" db="EMBL/GenBank/DDBJ databases">
        <title>Multicomponent nature underlies the extraordinary mechanical properties of spider dragline silk.</title>
        <authorList>
            <person name="Kono N."/>
            <person name="Nakamura H."/>
            <person name="Mori M."/>
            <person name="Yoshida Y."/>
            <person name="Ohtoshi R."/>
            <person name="Malay A.D."/>
            <person name="Moran D.A.P."/>
            <person name="Tomita M."/>
            <person name="Numata K."/>
            <person name="Arakawa K."/>
        </authorList>
    </citation>
    <scope>NUCLEOTIDE SEQUENCE</scope>
</reference>
<dbReference type="InterPro" id="IPR001254">
    <property type="entry name" value="Trypsin_dom"/>
</dbReference>
<feature type="non-terminal residue" evidence="2">
    <location>
        <position position="97"/>
    </location>
</feature>
<dbReference type="PROSITE" id="PS50240">
    <property type="entry name" value="TRYPSIN_DOM"/>
    <property type="match status" value="1"/>
</dbReference>
<evidence type="ECO:0000313" key="3">
    <source>
        <dbReference type="Proteomes" id="UP000887013"/>
    </source>
</evidence>
<dbReference type="OrthoDB" id="10061449at2759"/>
<keyword evidence="2" id="KW-0378">Hydrolase</keyword>
<dbReference type="GO" id="GO:0004252">
    <property type="term" value="F:serine-type endopeptidase activity"/>
    <property type="evidence" value="ECO:0007669"/>
    <property type="project" value="InterPro"/>
</dbReference>
<keyword evidence="2" id="KW-0645">Protease</keyword>
<keyword evidence="3" id="KW-1185">Reference proteome</keyword>
<dbReference type="InterPro" id="IPR009003">
    <property type="entry name" value="Peptidase_S1_PA"/>
</dbReference>
<evidence type="ECO:0000259" key="1">
    <source>
        <dbReference type="PROSITE" id="PS50240"/>
    </source>
</evidence>
<proteinExistence type="predicted"/>
<dbReference type="GO" id="GO:0006508">
    <property type="term" value="P:proteolysis"/>
    <property type="evidence" value="ECO:0007669"/>
    <property type="project" value="UniProtKB-KW"/>
</dbReference>
<dbReference type="InterPro" id="IPR043504">
    <property type="entry name" value="Peptidase_S1_PA_chymotrypsin"/>
</dbReference>
<feature type="domain" description="Peptidase S1" evidence="1">
    <location>
        <begin position="1"/>
        <end position="92"/>
    </location>
</feature>
<dbReference type="PANTHER" id="PTHR24260">
    <property type="match status" value="1"/>
</dbReference>
<dbReference type="PANTHER" id="PTHR24260:SF132">
    <property type="entry name" value="PEPTIDASE S1 DOMAIN-CONTAINING PROTEIN"/>
    <property type="match status" value="1"/>
</dbReference>
<dbReference type="InterPro" id="IPR051333">
    <property type="entry name" value="CLIP_Serine_Protease"/>
</dbReference>
<accession>A0A8X6NSM0</accession>
<sequence>AQILNEGHVKQVDSSKCLFPKTKERRIVCAGGMESKQSSCQGDSGSGIFRKYKKNFYLMGVTSVGPPDCSPDTPDSYTDIYGYQNWIKQYVKELPTI</sequence>
<organism evidence="2 3">
    <name type="scientific">Nephila pilipes</name>
    <name type="common">Giant wood spider</name>
    <name type="synonym">Nephila maculata</name>
    <dbReference type="NCBI Taxonomy" id="299642"/>
    <lineage>
        <taxon>Eukaryota</taxon>
        <taxon>Metazoa</taxon>
        <taxon>Ecdysozoa</taxon>
        <taxon>Arthropoda</taxon>
        <taxon>Chelicerata</taxon>
        <taxon>Arachnida</taxon>
        <taxon>Araneae</taxon>
        <taxon>Araneomorphae</taxon>
        <taxon>Entelegynae</taxon>
        <taxon>Araneoidea</taxon>
        <taxon>Nephilidae</taxon>
        <taxon>Nephila</taxon>
    </lineage>
</organism>
<name>A0A8X6NSM0_NEPPI</name>
<evidence type="ECO:0000313" key="2">
    <source>
        <dbReference type="EMBL" id="GFT29678.1"/>
    </source>
</evidence>
<dbReference type="Pfam" id="PF00089">
    <property type="entry name" value="Trypsin"/>
    <property type="match status" value="1"/>
</dbReference>
<dbReference type="EMBL" id="BMAW01061115">
    <property type="protein sequence ID" value="GFT29678.1"/>
    <property type="molecule type" value="Genomic_DNA"/>
</dbReference>